<dbReference type="AlphaFoldDB" id="A0A1V1PCL3"/>
<evidence type="ECO:0000313" key="4">
    <source>
        <dbReference type="Proteomes" id="UP000189670"/>
    </source>
</evidence>
<evidence type="ECO:0000259" key="2">
    <source>
        <dbReference type="PROSITE" id="PS50994"/>
    </source>
</evidence>
<dbReference type="InterPro" id="IPR036397">
    <property type="entry name" value="RNaseH_sf"/>
</dbReference>
<protein>
    <submittedName>
        <fullName evidence="3">Transposase</fullName>
    </submittedName>
</protein>
<dbReference type="SUPFAM" id="SSF53098">
    <property type="entry name" value="Ribonuclease H-like"/>
    <property type="match status" value="1"/>
</dbReference>
<dbReference type="InterPro" id="IPR054353">
    <property type="entry name" value="IstA-like_C"/>
</dbReference>
<accession>A0A1V1PCL3</accession>
<dbReference type="InterPro" id="IPR001584">
    <property type="entry name" value="Integrase_cat-core"/>
</dbReference>
<dbReference type="PANTHER" id="PTHR35004:SF7">
    <property type="entry name" value="INTEGRASE PROTEIN"/>
    <property type="match status" value="1"/>
</dbReference>
<dbReference type="Pfam" id="PF22483">
    <property type="entry name" value="Mu-transpos_C_2"/>
    <property type="match status" value="1"/>
</dbReference>
<dbReference type="EMBL" id="ATBP01000129">
    <property type="protein sequence ID" value="ETR72627.1"/>
    <property type="molecule type" value="Genomic_DNA"/>
</dbReference>
<dbReference type="PROSITE" id="PS50994">
    <property type="entry name" value="INTEGRASE"/>
    <property type="match status" value="1"/>
</dbReference>
<evidence type="ECO:0000256" key="1">
    <source>
        <dbReference type="ARBA" id="ARBA00009277"/>
    </source>
</evidence>
<gene>
    <name evidence="3" type="ORF">OMM_07408</name>
</gene>
<dbReference type="GO" id="GO:0015074">
    <property type="term" value="P:DNA integration"/>
    <property type="evidence" value="ECO:0007669"/>
    <property type="project" value="InterPro"/>
</dbReference>
<evidence type="ECO:0000313" key="3">
    <source>
        <dbReference type="EMBL" id="ETR72627.1"/>
    </source>
</evidence>
<organism evidence="3 4">
    <name type="scientific">Candidatus Magnetoglobus multicellularis str. Araruama</name>
    <dbReference type="NCBI Taxonomy" id="890399"/>
    <lineage>
        <taxon>Bacteria</taxon>
        <taxon>Pseudomonadati</taxon>
        <taxon>Thermodesulfobacteriota</taxon>
        <taxon>Desulfobacteria</taxon>
        <taxon>Desulfobacterales</taxon>
        <taxon>Desulfobacteraceae</taxon>
        <taxon>Candidatus Magnetoglobus</taxon>
    </lineage>
</organism>
<reference evidence="4" key="1">
    <citation type="submission" date="2012-11" db="EMBL/GenBank/DDBJ databases">
        <authorList>
            <person name="Lucero-Rivera Y.E."/>
            <person name="Tovar-Ramirez D."/>
        </authorList>
    </citation>
    <scope>NUCLEOTIDE SEQUENCE [LARGE SCALE GENOMIC DNA]</scope>
    <source>
        <strain evidence="4">Araruama</strain>
    </source>
</reference>
<sequence>MGGKITNQQVRRLMEEMNKTQNKSFAAMKAGMNRQTASKYLESGVLPTQLPPNDRVWRTRANPFEKHWAEIEQWLTISPELEAKFIFEQLCEKYPGTYQEGQLRTLQRHIKQWKAIEGPDKEVYFCQKHYPGKLMQTDFTHMNSLRVTIQGQEFKHMLCHCVLTYSNWEWGRICFSESYEAIKMGVQSSLIKLGRVPEKHRTDGTTAATHNIGNGKREFNEAYKNLMNHFGMKPEMINDPNHNGDVESSHNALKNRINQYLEFRNSRDFDSRNEYEKFIFNIMNKANKLRNKRLKEELSVMRELPVNFLPLYTESKEKVRLSSTISVKKNVYSVPSRLIRETVTVRVYEDKIHILYAGKIQLEIERLTGSGGHCINYRHIIASLMKKPGAFENYKYKEELFPTITFRKSFDALIKWNSPLNANKEYLRILHLAATTMESEVEVALELLLENGTMFSSGHVKDLLGAKNHSIPKMKPQKVNLSSYDILLENKEIE</sequence>
<dbReference type="Proteomes" id="UP000189670">
    <property type="component" value="Unassembled WGS sequence"/>
</dbReference>
<dbReference type="PANTHER" id="PTHR35004">
    <property type="entry name" value="TRANSPOSASE RV3428C-RELATED"/>
    <property type="match status" value="1"/>
</dbReference>
<dbReference type="InterPro" id="IPR012337">
    <property type="entry name" value="RNaseH-like_sf"/>
</dbReference>
<dbReference type="GO" id="GO:0003676">
    <property type="term" value="F:nucleic acid binding"/>
    <property type="evidence" value="ECO:0007669"/>
    <property type="project" value="InterPro"/>
</dbReference>
<proteinExistence type="inferred from homology"/>
<name>A0A1V1PCL3_9BACT</name>
<comment type="caution">
    <text evidence="3">The sequence shown here is derived from an EMBL/GenBank/DDBJ whole genome shotgun (WGS) entry which is preliminary data.</text>
</comment>
<comment type="similarity">
    <text evidence="1">Belongs to the transposase IS21/IS408/IS1162 family.</text>
</comment>
<dbReference type="NCBIfam" id="NF033546">
    <property type="entry name" value="transpos_IS21"/>
    <property type="match status" value="1"/>
</dbReference>
<dbReference type="Gene3D" id="3.30.420.10">
    <property type="entry name" value="Ribonuclease H-like superfamily/Ribonuclease H"/>
    <property type="match status" value="1"/>
</dbReference>
<feature type="domain" description="Integrase catalytic" evidence="2">
    <location>
        <begin position="127"/>
        <end position="313"/>
    </location>
</feature>